<gene>
    <name evidence="2" type="ORF">FBUS_01813</name>
</gene>
<evidence type="ECO:0000313" key="2">
    <source>
        <dbReference type="EMBL" id="KAA0188447.1"/>
    </source>
</evidence>
<feature type="region of interest" description="Disordered" evidence="1">
    <location>
        <begin position="42"/>
        <end position="66"/>
    </location>
</feature>
<name>A0A8E0RUW8_9TREM</name>
<organism evidence="2 3">
    <name type="scientific">Fasciolopsis buskii</name>
    <dbReference type="NCBI Taxonomy" id="27845"/>
    <lineage>
        <taxon>Eukaryota</taxon>
        <taxon>Metazoa</taxon>
        <taxon>Spiralia</taxon>
        <taxon>Lophotrochozoa</taxon>
        <taxon>Platyhelminthes</taxon>
        <taxon>Trematoda</taxon>
        <taxon>Digenea</taxon>
        <taxon>Plagiorchiida</taxon>
        <taxon>Echinostomata</taxon>
        <taxon>Echinostomatoidea</taxon>
        <taxon>Fasciolidae</taxon>
        <taxon>Fasciolopsis</taxon>
    </lineage>
</organism>
<keyword evidence="3" id="KW-1185">Reference proteome</keyword>
<accession>A0A8E0RUW8</accession>
<evidence type="ECO:0000313" key="3">
    <source>
        <dbReference type="Proteomes" id="UP000728185"/>
    </source>
</evidence>
<sequence length="132" mass="15011">MNPVYFCPFNNGYCGWTNDLNSWRHRWIVQNEMGNRMCCFSSKTTEPDAQPTDSDADSPWLIPNPHSIRKTKSDKLNVKSAVQSRLWSPAFPVDLKLQCLQFVFRIDVGPLHGSNTASLKSPSLALLQRREG</sequence>
<dbReference type="Proteomes" id="UP000728185">
    <property type="component" value="Unassembled WGS sequence"/>
</dbReference>
<protein>
    <recommendedName>
        <fullName evidence="4">MAM domain-containing protein</fullName>
    </recommendedName>
</protein>
<dbReference type="OrthoDB" id="6283122at2759"/>
<evidence type="ECO:0000256" key="1">
    <source>
        <dbReference type="SAM" id="MobiDB-lite"/>
    </source>
</evidence>
<proteinExistence type="predicted"/>
<dbReference type="Gene3D" id="2.60.120.200">
    <property type="match status" value="1"/>
</dbReference>
<dbReference type="AlphaFoldDB" id="A0A8E0RUW8"/>
<reference evidence="2" key="1">
    <citation type="submission" date="2019-05" db="EMBL/GenBank/DDBJ databases">
        <title>Annotation for the trematode Fasciolopsis buski.</title>
        <authorList>
            <person name="Choi Y.-J."/>
        </authorList>
    </citation>
    <scope>NUCLEOTIDE SEQUENCE</scope>
    <source>
        <strain evidence="2">HT</strain>
        <tissue evidence="2">Whole worm</tissue>
    </source>
</reference>
<evidence type="ECO:0008006" key="4">
    <source>
        <dbReference type="Google" id="ProtNLM"/>
    </source>
</evidence>
<dbReference type="EMBL" id="LUCM01008411">
    <property type="protein sequence ID" value="KAA0188447.1"/>
    <property type="molecule type" value="Genomic_DNA"/>
</dbReference>
<comment type="caution">
    <text evidence="2">The sequence shown here is derived from an EMBL/GenBank/DDBJ whole genome shotgun (WGS) entry which is preliminary data.</text>
</comment>